<keyword evidence="3" id="KW-0963">Cytoplasm</keyword>
<evidence type="ECO:0000259" key="10">
    <source>
        <dbReference type="Pfam" id="PF07687"/>
    </source>
</evidence>
<dbReference type="Gene3D" id="3.30.70.360">
    <property type="match status" value="1"/>
</dbReference>
<dbReference type="PANTHER" id="PTHR43808:SF31">
    <property type="entry name" value="N-ACETYL-L-CITRULLINE DEACETYLASE"/>
    <property type="match status" value="1"/>
</dbReference>
<evidence type="ECO:0000313" key="11">
    <source>
        <dbReference type="EMBL" id="NEI32626.1"/>
    </source>
</evidence>
<comment type="caution">
    <text evidence="11">The sequence shown here is derived from an EMBL/GenBank/DDBJ whole genome shotgun (WGS) entry which is preliminary data.</text>
</comment>
<dbReference type="EMBL" id="WUEZ01000001">
    <property type="protein sequence ID" value="NEI32626.1"/>
    <property type="molecule type" value="Genomic_DNA"/>
</dbReference>
<dbReference type="SUPFAM" id="SSF55031">
    <property type="entry name" value="Bacterial exopeptidase dimerisation domain"/>
    <property type="match status" value="1"/>
</dbReference>
<dbReference type="InterPro" id="IPR010169">
    <property type="entry name" value="AcOrn-deacetyl"/>
</dbReference>
<evidence type="ECO:0000256" key="6">
    <source>
        <dbReference type="ARBA" id="ARBA00022723"/>
    </source>
</evidence>
<evidence type="ECO:0000313" key="12">
    <source>
        <dbReference type="Proteomes" id="UP000471560"/>
    </source>
</evidence>
<dbReference type="RefSeq" id="WP_164575324.1">
    <property type="nucleotide sequence ID" value="NZ_WUEZ01000001.1"/>
</dbReference>
<evidence type="ECO:0000256" key="7">
    <source>
        <dbReference type="ARBA" id="ARBA00022801"/>
    </source>
</evidence>
<organism evidence="11 12">
    <name type="scientific">Rhizobium leguminosarum</name>
    <dbReference type="NCBI Taxonomy" id="384"/>
    <lineage>
        <taxon>Bacteria</taxon>
        <taxon>Pseudomonadati</taxon>
        <taxon>Pseudomonadota</taxon>
        <taxon>Alphaproteobacteria</taxon>
        <taxon>Hyphomicrobiales</taxon>
        <taxon>Rhizobiaceae</taxon>
        <taxon>Rhizobium/Agrobacterium group</taxon>
        <taxon>Rhizobium</taxon>
    </lineage>
</organism>
<evidence type="ECO:0000256" key="1">
    <source>
        <dbReference type="ARBA" id="ARBA00001947"/>
    </source>
</evidence>
<keyword evidence="9" id="KW-0170">Cobalt</keyword>
<dbReference type="EC" id="3.5.1.16" evidence="11"/>
<keyword evidence="6" id="KW-0479">Metal-binding</keyword>
<dbReference type="Proteomes" id="UP000471560">
    <property type="component" value="Unassembled WGS sequence"/>
</dbReference>
<comment type="similarity">
    <text evidence="2">Belongs to the peptidase M20A family. ArgE subfamily.</text>
</comment>
<dbReference type="Pfam" id="PF07687">
    <property type="entry name" value="M20_dimer"/>
    <property type="match status" value="1"/>
</dbReference>
<dbReference type="GO" id="GO:0008777">
    <property type="term" value="F:acetylornithine deacetylase activity"/>
    <property type="evidence" value="ECO:0007669"/>
    <property type="project" value="UniProtKB-EC"/>
</dbReference>
<dbReference type="NCBIfam" id="TIGR01892">
    <property type="entry name" value="AcOrn-deacetyl"/>
    <property type="match status" value="1"/>
</dbReference>
<keyword evidence="5" id="KW-0028">Amino-acid biosynthesis</keyword>
<dbReference type="PROSITE" id="PS00758">
    <property type="entry name" value="ARGE_DAPE_CPG2_1"/>
    <property type="match status" value="1"/>
</dbReference>
<dbReference type="NCBIfam" id="NF005710">
    <property type="entry name" value="PRK07522.1"/>
    <property type="match status" value="1"/>
</dbReference>
<evidence type="ECO:0000256" key="8">
    <source>
        <dbReference type="ARBA" id="ARBA00022833"/>
    </source>
</evidence>
<comment type="cofactor">
    <cofactor evidence="1">
        <name>Zn(2+)</name>
        <dbReference type="ChEBI" id="CHEBI:29105"/>
    </cofactor>
</comment>
<keyword evidence="8" id="KW-0862">Zinc</keyword>
<protein>
    <submittedName>
        <fullName evidence="11">Acetylornithine deacetylase</fullName>
        <ecNumber evidence="11">3.5.1.16</ecNumber>
    </submittedName>
</protein>
<evidence type="ECO:0000256" key="5">
    <source>
        <dbReference type="ARBA" id="ARBA00022605"/>
    </source>
</evidence>
<dbReference type="PROSITE" id="PS00759">
    <property type="entry name" value="ARGE_DAPE_CPG2_2"/>
    <property type="match status" value="1"/>
</dbReference>
<dbReference type="GO" id="GO:0006526">
    <property type="term" value="P:L-arginine biosynthetic process"/>
    <property type="evidence" value="ECO:0007669"/>
    <property type="project" value="UniProtKB-KW"/>
</dbReference>
<dbReference type="AlphaFoldDB" id="A0A6P0B0C9"/>
<proteinExistence type="inferred from homology"/>
<dbReference type="InterPro" id="IPR036264">
    <property type="entry name" value="Bact_exopeptidase_dim_dom"/>
</dbReference>
<sequence length="389" mass="41728">MFANSAHPSALEILSELVSFNTIPQNSNLDMTQYIETLTHRVGARTVRIPSPDGTKTGLLVSIGPPEGHGVLLSAHMDVVPVAGQNWTSDPFKMRLRDGCVYGRGTVDMKGYIAVSLATLLAASQTELKNPLHLALSYDEEIGCFGAEPLIEYIVARLQKPFAVIVGEPTDLQVVNAHKSAYDFRTVVRGRAAHSSVPSLGSNAIYAAARVISRIDDKADALKRVPYTEVAYDAPYATLSCGIIKGGTSGNVIPADCEFNWEVRAGYRGEPERIRDEILAFTREDVLPRLRLTADDASIETEQLCAVAALQPEPNGIAEGMMLSLTGTSQTRSVSFCSEAGMFQAAGLSTVVCGPGSIKQAHQPDEFIAIAELERCKAILANAVATHLA</sequence>
<dbReference type="GO" id="GO:0046872">
    <property type="term" value="F:metal ion binding"/>
    <property type="evidence" value="ECO:0007669"/>
    <property type="project" value="UniProtKB-KW"/>
</dbReference>
<dbReference type="CDD" id="cd03894">
    <property type="entry name" value="M20_ArgE"/>
    <property type="match status" value="1"/>
</dbReference>
<dbReference type="Gene3D" id="3.40.630.10">
    <property type="entry name" value="Zn peptidases"/>
    <property type="match status" value="1"/>
</dbReference>
<feature type="domain" description="Peptidase M20 dimerisation" evidence="10">
    <location>
        <begin position="176"/>
        <end position="281"/>
    </location>
</feature>
<reference evidence="11 12" key="1">
    <citation type="submission" date="2019-12" db="EMBL/GenBank/DDBJ databases">
        <title>Rhizobium genotypes associated with high levels of biological nitrogen fixation by grain legumes in a temperate-maritime cropping system.</title>
        <authorList>
            <person name="Maluk M."/>
            <person name="Francesc Ferrando Molina F."/>
            <person name="Lopez Del Egido L."/>
            <person name="Lafos M."/>
            <person name="Langarica-Fuentes A."/>
            <person name="Gebre Yohannes G."/>
            <person name="Young M.W."/>
            <person name="Martin P."/>
            <person name="Gantlett R."/>
            <person name="Kenicer G."/>
            <person name="Hawes C."/>
            <person name="Begg G.S."/>
            <person name="Quilliam R.S."/>
            <person name="Squire G.R."/>
            <person name="Poole P.S."/>
            <person name="Young P.W."/>
            <person name="Iannetta P.M."/>
            <person name="James E.K."/>
        </authorList>
    </citation>
    <scope>NUCLEOTIDE SEQUENCE [LARGE SCALE GENOMIC DNA]</scope>
    <source>
        <strain evidence="11 12">JHI1096</strain>
    </source>
</reference>
<name>A0A6P0B0C9_RHILE</name>
<accession>A0A6P0B0C9</accession>
<dbReference type="InterPro" id="IPR011650">
    <property type="entry name" value="Peptidase_M20_dimer"/>
</dbReference>
<dbReference type="PANTHER" id="PTHR43808">
    <property type="entry name" value="ACETYLORNITHINE DEACETYLASE"/>
    <property type="match status" value="1"/>
</dbReference>
<dbReference type="InterPro" id="IPR002933">
    <property type="entry name" value="Peptidase_M20"/>
</dbReference>
<evidence type="ECO:0000256" key="2">
    <source>
        <dbReference type="ARBA" id="ARBA00005691"/>
    </source>
</evidence>
<dbReference type="InterPro" id="IPR001261">
    <property type="entry name" value="ArgE/DapE_CS"/>
</dbReference>
<evidence type="ECO:0000256" key="4">
    <source>
        <dbReference type="ARBA" id="ARBA00022571"/>
    </source>
</evidence>
<dbReference type="InterPro" id="IPR050072">
    <property type="entry name" value="Peptidase_M20A"/>
</dbReference>
<gene>
    <name evidence="11" type="primary">argE</name>
    <name evidence="11" type="ORF">GR204_01145</name>
</gene>
<evidence type="ECO:0000256" key="3">
    <source>
        <dbReference type="ARBA" id="ARBA00022490"/>
    </source>
</evidence>
<keyword evidence="4" id="KW-0055">Arginine biosynthesis</keyword>
<dbReference type="SUPFAM" id="SSF53187">
    <property type="entry name" value="Zn-dependent exopeptidases"/>
    <property type="match status" value="1"/>
</dbReference>
<keyword evidence="7 11" id="KW-0378">Hydrolase</keyword>
<dbReference type="Pfam" id="PF01546">
    <property type="entry name" value="Peptidase_M20"/>
    <property type="match status" value="1"/>
</dbReference>
<evidence type="ECO:0000256" key="9">
    <source>
        <dbReference type="ARBA" id="ARBA00023285"/>
    </source>
</evidence>